<gene>
    <name evidence="2" type="ORF">CB5_LOCUS10950</name>
</gene>
<dbReference type="AlphaFoldDB" id="A0A6V7PA82"/>
<feature type="compositionally biased region" description="Pro residues" evidence="1">
    <location>
        <begin position="120"/>
        <end position="132"/>
    </location>
</feature>
<feature type="compositionally biased region" description="Low complexity" evidence="1">
    <location>
        <begin position="8"/>
        <end position="20"/>
    </location>
</feature>
<feature type="compositionally biased region" description="Basic residues" evidence="1">
    <location>
        <begin position="133"/>
        <end position="147"/>
    </location>
</feature>
<feature type="compositionally biased region" description="Basic residues" evidence="1">
    <location>
        <begin position="175"/>
        <end position="199"/>
    </location>
</feature>
<sequence>METRKNHSVSVTSSSTTSSGPPSPPPPTPEIRELSSRSTRLRVTAYFSKKQTPLKTHNRGIRRRARHSWRRPLPSPPSTSTSTSSLPNPIIIPIPSPSLLAPPPPLPHRRRLLSSLTTAPSPPPPPTPATPPPRRRRRRRRRWRWCGRGRGVVGAGAERGGAVGPGQQAPAGQPLRRRLRAPLRRLPPRPRPRRLRLRQPPRLLPPPLLGPRPAPRPAPPRPPRAPRPRPAPGTLPLRRLRPPLPHPPRPQAPLPPAPRARAPQEARPPPLPQEQEEARPLPRPLPLPDSKYDDAARQLLTPRSGYGLAAELRRAGVAVRTVEDKPQAADAALKRQMQHSMARGVDWLVLVSDDSGFAEMLRKAKEAELRTVVIGDGRRALGRAADIWLPWARVESGEIGEDALRSGRQRTNGEFGELDQGLYSNLSFYKDGGDDAIELDSDLDLDGVVDGIVARGSGFGGSGISAFSEEELVDGLDEDEFYRTFGRSEPGKDLLWHSEDGTFLSFLKGRLFSLGTFTRLPSSVLRAHQDNILSILRNYNELIVDAIRSSDSLHVLIKLLCAASTRQCSKKRALGTRLGVRLIAQRLGSP</sequence>
<dbReference type="PANTHER" id="PTHR35744">
    <property type="entry name" value="C2H2-TYPE DOMAIN-CONTAINING PROTEIN"/>
    <property type="match status" value="1"/>
</dbReference>
<feature type="compositionally biased region" description="Pro residues" evidence="1">
    <location>
        <begin position="202"/>
        <end position="233"/>
    </location>
</feature>
<feature type="region of interest" description="Disordered" evidence="1">
    <location>
        <begin position="1"/>
        <end position="291"/>
    </location>
</feature>
<reference evidence="2" key="1">
    <citation type="submission" date="2020-07" db="EMBL/GenBank/DDBJ databases">
        <authorList>
            <person name="Lin J."/>
        </authorList>
    </citation>
    <scope>NUCLEOTIDE SEQUENCE</scope>
</reference>
<feature type="compositionally biased region" description="Pro residues" evidence="1">
    <location>
        <begin position="90"/>
        <end position="106"/>
    </location>
</feature>
<feature type="compositionally biased region" description="Gly residues" evidence="1">
    <location>
        <begin position="148"/>
        <end position="164"/>
    </location>
</feature>
<evidence type="ECO:0000313" key="2">
    <source>
        <dbReference type="EMBL" id="CAD1827739.1"/>
    </source>
</evidence>
<evidence type="ECO:0000256" key="1">
    <source>
        <dbReference type="SAM" id="MobiDB-lite"/>
    </source>
</evidence>
<name>A0A6V7PA82_ANACO</name>
<dbReference type="PANTHER" id="PTHR35744:SF2">
    <property type="entry name" value="OS06G0166200 PROTEIN"/>
    <property type="match status" value="1"/>
</dbReference>
<proteinExistence type="predicted"/>
<accession>A0A6V7PA82</accession>
<feature type="compositionally biased region" description="Basic residues" evidence="1">
    <location>
        <begin position="56"/>
        <end position="70"/>
    </location>
</feature>
<organism evidence="2">
    <name type="scientific">Ananas comosus var. bracteatus</name>
    <name type="common">red pineapple</name>
    <dbReference type="NCBI Taxonomy" id="296719"/>
    <lineage>
        <taxon>Eukaryota</taxon>
        <taxon>Viridiplantae</taxon>
        <taxon>Streptophyta</taxon>
        <taxon>Embryophyta</taxon>
        <taxon>Tracheophyta</taxon>
        <taxon>Spermatophyta</taxon>
        <taxon>Magnoliopsida</taxon>
        <taxon>Liliopsida</taxon>
        <taxon>Poales</taxon>
        <taxon>Bromeliaceae</taxon>
        <taxon>Bromelioideae</taxon>
        <taxon>Ananas</taxon>
    </lineage>
</organism>
<feature type="compositionally biased region" description="Low complexity" evidence="1">
    <location>
        <begin position="165"/>
        <end position="174"/>
    </location>
</feature>
<feature type="compositionally biased region" description="Pro residues" evidence="1">
    <location>
        <begin position="242"/>
        <end position="258"/>
    </location>
</feature>
<feature type="compositionally biased region" description="Low complexity" evidence="1">
    <location>
        <begin position="78"/>
        <end position="89"/>
    </location>
</feature>
<evidence type="ECO:0008006" key="3">
    <source>
        <dbReference type="Google" id="ProtNLM"/>
    </source>
</evidence>
<protein>
    <recommendedName>
        <fullName evidence="3">NYN domain-containing protein</fullName>
    </recommendedName>
</protein>
<dbReference type="EMBL" id="LR862146">
    <property type="protein sequence ID" value="CAD1827739.1"/>
    <property type="molecule type" value="Genomic_DNA"/>
</dbReference>